<reference evidence="2" key="1">
    <citation type="submission" date="2024-01" db="EMBL/GenBank/DDBJ databases">
        <title>Sequencing the genomes of a sandfly, Sergentomyia squamirostris, and its two endosymbionts.</title>
        <authorList>
            <person name="Itokawa K."/>
            <person name="Sanjoba C."/>
        </authorList>
    </citation>
    <scope>NUCLEOTIDE SEQUENCE</scope>
    <source>
        <strain evidence="2">RiSSQ</strain>
    </source>
</reference>
<name>A0AAT9G6W0_9RICK</name>
<organism evidence="2">
    <name type="scientific">Candidatus Tisiphia endosymbiont of Sergentomyia squamirostris</name>
    <dbReference type="NCBI Taxonomy" id="3113639"/>
    <lineage>
        <taxon>Bacteria</taxon>
        <taxon>Pseudomonadati</taxon>
        <taxon>Pseudomonadota</taxon>
        <taxon>Alphaproteobacteria</taxon>
        <taxon>Rickettsiales</taxon>
        <taxon>Rickettsiaceae</taxon>
        <taxon>Rickettsieae</taxon>
        <taxon>Candidatus Tisiphia</taxon>
    </lineage>
</organism>
<feature type="transmembrane region" description="Helical" evidence="1">
    <location>
        <begin position="6"/>
        <end position="25"/>
    </location>
</feature>
<keyword evidence="1" id="KW-1133">Transmembrane helix</keyword>
<accession>A0AAT9G6W0</accession>
<evidence type="ECO:0000256" key="1">
    <source>
        <dbReference type="SAM" id="Phobius"/>
    </source>
</evidence>
<keyword evidence="1" id="KW-0812">Transmembrane</keyword>
<proteinExistence type="predicted"/>
<sequence length="115" mass="13669">MYYPLLVILAFIIIMGQMLLIRLFVRWFSNIQLSYNNIISISKDFPNTYIKAKDEIALLHKEIIELITLTTKKEQGILHMTFRLEEMHICIEMLLNEFRELTRSSNTTSQTKEEK</sequence>
<gene>
    <name evidence="2" type="ORF">DMENIID0002_01910</name>
</gene>
<protein>
    <submittedName>
        <fullName evidence="2">Uncharacterized protein</fullName>
    </submittedName>
</protein>
<dbReference type="AlphaFoldDB" id="A0AAT9G6W0"/>
<dbReference type="EMBL" id="AP029170">
    <property type="protein sequence ID" value="BFD45545.1"/>
    <property type="molecule type" value="Genomic_DNA"/>
</dbReference>
<evidence type="ECO:0000313" key="2">
    <source>
        <dbReference type="EMBL" id="BFD45545.1"/>
    </source>
</evidence>
<keyword evidence="1" id="KW-0472">Membrane</keyword>